<accession>A0A4Y7RHK4</accession>
<comment type="caution">
    <text evidence="1">The sequence shown here is derived from an EMBL/GenBank/DDBJ whole genome shotgun (WGS) entry which is preliminary data.</text>
</comment>
<protein>
    <submittedName>
        <fullName evidence="1">Uncharacterized protein</fullName>
    </submittedName>
</protein>
<sequence length="90" mass="10534">MAEQQSWKVDEKTLSKKYGTDVKKLIRAWKRGFTDQDIAVKTGIRPTTLYMIKQDLELAHRRIRLAQKKQALTQAQTLVGQHQIFFNPHL</sequence>
<dbReference type="EMBL" id="QFGA01000001">
    <property type="protein sequence ID" value="TEB08488.1"/>
    <property type="molecule type" value="Genomic_DNA"/>
</dbReference>
<reference evidence="1 2" key="1">
    <citation type="journal article" date="2018" name="Environ. Microbiol.">
        <title>Novel energy conservation strategies and behaviour of Pelotomaculum schinkii driving syntrophic propionate catabolism.</title>
        <authorList>
            <person name="Hidalgo-Ahumada C.A.P."/>
            <person name="Nobu M.K."/>
            <person name="Narihiro T."/>
            <person name="Tamaki H."/>
            <person name="Liu W.T."/>
            <person name="Kamagata Y."/>
            <person name="Stams A.J.M."/>
            <person name="Imachi H."/>
            <person name="Sousa D.Z."/>
        </authorList>
    </citation>
    <scope>NUCLEOTIDE SEQUENCE [LARGE SCALE GENOMIC DNA]</scope>
    <source>
        <strain evidence="1 2">HH</strain>
    </source>
</reference>
<dbReference type="AlphaFoldDB" id="A0A4Y7RHK4"/>
<dbReference type="RefSeq" id="WP_190240078.1">
    <property type="nucleotide sequence ID" value="NZ_QFGA01000001.1"/>
</dbReference>
<evidence type="ECO:0000313" key="1">
    <source>
        <dbReference type="EMBL" id="TEB08488.1"/>
    </source>
</evidence>
<gene>
    <name evidence="1" type="ORF">Psch_02051</name>
</gene>
<proteinExistence type="predicted"/>
<dbReference type="Proteomes" id="UP000298324">
    <property type="component" value="Unassembled WGS sequence"/>
</dbReference>
<keyword evidence="2" id="KW-1185">Reference proteome</keyword>
<name>A0A4Y7RHK4_9FIRM</name>
<organism evidence="1 2">
    <name type="scientific">Pelotomaculum schinkii</name>
    <dbReference type="NCBI Taxonomy" id="78350"/>
    <lineage>
        <taxon>Bacteria</taxon>
        <taxon>Bacillati</taxon>
        <taxon>Bacillota</taxon>
        <taxon>Clostridia</taxon>
        <taxon>Eubacteriales</taxon>
        <taxon>Desulfotomaculaceae</taxon>
        <taxon>Pelotomaculum</taxon>
    </lineage>
</organism>
<evidence type="ECO:0000313" key="2">
    <source>
        <dbReference type="Proteomes" id="UP000298324"/>
    </source>
</evidence>